<dbReference type="Proteomes" id="UP000069241">
    <property type="component" value="Chromosome"/>
</dbReference>
<feature type="region of interest" description="Disordered" evidence="1">
    <location>
        <begin position="131"/>
        <end position="157"/>
    </location>
</feature>
<organism evidence="2 3">
    <name type="scientific">Desulfovibrio fairfieldensis</name>
    <dbReference type="NCBI Taxonomy" id="44742"/>
    <lineage>
        <taxon>Bacteria</taxon>
        <taxon>Pseudomonadati</taxon>
        <taxon>Thermodesulfobacteriota</taxon>
        <taxon>Desulfovibrionia</taxon>
        <taxon>Desulfovibrionales</taxon>
        <taxon>Desulfovibrionaceae</taxon>
        <taxon>Desulfovibrio</taxon>
    </lineage>
</organism>
<feature type="compositionally biased region" description="Basic and acidic residues" evidence="1">
    <location>
        <begin position="146"/>
        <end position="157"/>
    </location>
</feature>
<dbReference type="STRING" id="44742.AXF13_09415"/>
<sequence length="157" mass="17071">MSTFVLNEEKMFSDIADGVAIIINSETGVYYGMNSFGTAVFENILTGVSIEDILVAAKNMPGAPDDMDARMQTFVNELKGFEIVLEGMTGGGVINLDAAVAQADDFTLTVQEYSDAQELLLADPIHEVKNDTGWQPDKSALETDEEVVRSKLKKAEQ</sequence>
<protein>
    <submittedName>
        <fullName evidence="2">Uncharacterized protein</fullName>
    </submittedName>
</protein>
<dbReference type="InterPro" id="IPR008792">
    <property type="entry name" value="PQQD"/>
</dbReference>
<evidence type="ECO:0000313" key="3">
    <source>
        <dbReference type="Proteomes" id="UP000069241"/>
    </source>
</evidence>
<dbReference type="KEGG" id="dfi:AXF13_09415"/>
<name>A0A109W4H1_9BACT</name>
<evidence type="ECO:0000256" key="1">
    <source>
        <dbReference type="SAM" id="MobiDB-lite"/>
    </source>
</evidence>
<evidence type="ECO:0000313" key="2">
    <source>
        <dbReference type="EMBL" id="AMD90321.1"/>
    </source>
</evidence>
<keyword evidence="3" id="KW-1185">Reference proteome</keyword>
<dbReference type="Pfam" id="PF05402">
    <property type="entry name" value="PqqD"/>
    <property type="match status" value="1"/>
</dbReference>
<proteinExistence type="predicted"/>
<reference evidence="3" key="1">
    <citation type="submission" date="2016-02" db="EMBL/GenBank/DDBJ databases">
        <authorList>
            <person name="Holder M.E."/>
            <person name="Ajami N.J."/>
            <person name="Petrosino J.F."/>
        </authorList>
    </citation>
    <scope>NUCLEOTIDE SEQUENCE [LARGE SCALE GENOMIC DNA]</scope>
    <source>
        <strain evidence="3">CCUG 45958</strain>
    </source>
</reference>
<dbReference type="EMBL" id="CP014229">
    <property type="protein sequence ID" value="AMD90321.1"/>
    <property type="molecule type" value="Genomic_DNA"/>
</dbReference>
<dbReference type="AlphaFoldDB" id="A0A109W4H1"/>
<dbReference type="RefSeq" id="WP_062252863.1">
    <property type="nucleotide sequence ID" value="NZ_CP014229.1"/>
</dbReference>
<accession>A0A109W4H1</accession>
<gene>
    <name evidence="2" type="ORF">AXF13_09415</name>
</gene>